<keyword evidence="1" id="KW-0511">Multifunctional enzyme</keyword>
<dbReference type="EMBL" id="JAVXUP010001562">
    <property type="protein sequence ID" value="KAK3010261.1"/>
    <property type="molecule type" value="Genomic_DNA"/>
</dbReference>
<evidence type="ECO:0000313" key="5">
    <source>
        <dbReference type="Proteomes" id="UP001188597"/>
    </source>
</evidence>
<accession>A0AA89AS82</accession>
<comment type="caution">
    <text evidence="4">The sequence shown here is derived from an EMBL/GenBank/DDBJ whole genome shotgun (WGS) entry which is preliminary data.</text>
</comment>
<evidence type="ECO:0008006" key="6">
    <source>
        <dbReference type="Google" id="ProtNLM"/>
    </source>
</evidence>
<evidence type="ECO:0000256" key="1">
    <source>
        <dbReference type="ARBA" id="ARBA00023268"/>
    </source>
</evidence>
<dbReference type="PANTHER" id="PTHR37984:SF5">
    <property type="entry name" value="PROTEIN NYNRIN-LIKE"/>
    <property type="match status" value="1"/>
</dbReference>
<evidence type="ECO:0000313" key="4">
    <source>
        <dbReference type="EMBL" id="KAK3010261.1"/>
    </source>
</evidence>
<dbReference type="InterPro" id="IPR043128">
    <property type="entry name" value="Rev_trsase/Diguanyl_cyclase"/>
</dbReference>
<dbReference type="PANTHER" id="PTHR37984">
    <property type="entry name" value="PROTEIN CBG26694"/>
    <property type="match status" value="1"/>
</dbReference>
<feature type="domain" description="Reverse transcriptase/retrotransposon-derived protein RNase H-like" evidence="2">
    <location>
        <begin position="15"/>
        <end position="108"/>
    </location>
</feature>
<evidence type="ECO:0000259" key="2">
    <source>
        <dbReference type="Pfam" id="PF17919"/>
    </source>
</evidence>
<dbReference type="Pfam" id="PF17919">
    <property type="entry name" value="RT_RNaseH_2"/>
    <property type="match status" value="1"/>
</dbReference>
<dbReference type="AlphaFoldDB" id="A0AA89AS82"/>
<dbReference type="Proteomes" id="UP001188597">
    <property type="component" value="Unassembled WGS sequence"/>
</dbReference>
<protein>
    <recommendedName>
        <fullName evidence="6">Reverse transcriptase/retrotransposon-derived protein RNase H-like domain-containing protein</fullName>
    </recommendedName>
</protein>
<dbReference type="GO" id="GO:0003824">
    <property type="term" value="F:catalytic activity"/>
    <property type="evidence" value="ECO:0007669"/>
    <property type="project" value="UniProtKB-KW"/>
</dbReference>
<dbReference type="CDD" id="cd09274">
    <property type="entry name" value="RNase_HI_RT_Ty3"/>
    <property type="match status" value="1"/>
</dbReference>
<dbReference type="InterPro" id="IPR050951">
    <property type="entry name" value="Retrovirus_Pol_polyprotein"/>
</dbReference>
<feature type="domain" description="Tf2-1-like SH3-like" evidence="3">
    <location>
        <begin position="166"/>
        <end position="228"/>
    </location>
</feature>
<sequence length="245" mass="28864">MAPIAKCLKKGKFLWGEDAENSFATINERLTKTPLLVLPNFDKVFALECDAYGIGIGAVLSQDKKPVTFFNVKLSDARRKWSTYELEFYAVFQAVRYWEQYLFQREFILYTDHEALKYLNSQRKISRCTRDGQLTYREVRQNLEESNAKYKVDRDKHRREKVFAEGDLVMVHLRKERFPVGTYNKLSRKKVGPCRILKRVNDNTYVVVLPDYLEISQTFNVADLYPFHPDDPLYLGENLRMSFSQ</sequence>
<dbReference type="SUPFAM" id="SSF56672">
    <property type="entry name" value="DNA/RNA polymerases"/>
    <property type="match status" value="1"/>
</dbReference>
<dbReference type="InterPro" id="IPR056924">
    <property type="entry name" value="SH3_Tf2-1"/>
</dbReference>
<dbReference type="Gene3D" id="3.30.70.270">
    <property type="match status" value="1"/>
</dbReference>
<dbReference type="Pfam" id="PF24626">
    <property type="entry name" value="SH3_Tf2-1"/>
    <property type="match status" value="1"/>
</dbReference>
<name>A0AA89AS82_9ASTE</name>
<organism evidence="4 5">
    <name type="scientific">Escallonia herrerae</name>
    <dbReference type="NCBI Taxonomy" id="1293975"/>
    <lineage>
        <taxon>Eukaryota</taxon>
        <taxon>Viridiplantae</taxon>
        <taxon>Streptophyta</taxon>
        <taxon>Embryophyta</taxon>
        <taxon>Tracheophyta</taxon>
        <taxon>Spermatophyta</taxon>
        <taxon>Magnoliopsida</taxon>
        <taxon>eudicotyledons</taxon>
        <taxon>Gunneridae</taxon>
        <taxon>Pentapetalae</taxon>
        <taxon>asterids</taxon>
        <taxon>campanulids</taxon>
        <taxon>Escalloniales</taxon>
        <taxon>Escalloniaceae</taxon>
        <taxon>Escallonia</taxon>
    </lineage>
</organism>
<evidence type="ECO:0000259" key="3">
    <source>
        <dbReference type="Pfam" id="PF24626"/>
    </source>
</evidence>
<keyword evidence="5" id="KW-1185">Reference proteome</keyword>
<proteinExistence type="predicted"/>
<dbReference type="InterPro" id="IPR043502">
    <property type="entry name" value="DNA/RNA_pol_sf"/>
</dbReference>
<reference evidence="4" key="1">
    <citation type="submission" date="2022-12" db="EMBL/GenBank/DDBJ databases">
        <title>Draft genome assemblies for two species of Escallonia (Escalloniales).</title>
        <authorList>
            <person name="Chanderbali A."/>
            <person name="Dervinis C."/>
            <person name="Anghel I."/>
            <person name="Soltis D."/>
            <person name="Soltis P."/>
            <person name="Zapata F."/>
        </authorList>
    </citation>
    <scope>NUCLEOTIDE SEQUENCE</scope>
    <source>
        <strain evidence="4">UCBG64.0493</strain>
        <tissue evidence="4">Leaf</tissue>
    </source>
</reference>
<gene>
    <name evidence="4" type="ORF">RJ639_011959</name>
</gene>
<dbReference type="InterPro" id="IPR041577">
    <property type="entry name" value="RT_RNaseH_2"/>
</dbReference>